<dbReference type="SUPFAM" id="SSF52047">
    <property type="entry name" value="RNI-like"/>
    <property type="match status" value="1"/>
</dbReference>
<accession>K5WQC0</accession>
<reference evidence="1 2" key="1">
    <citation type="journal article" date="2012" name="BMC Genomics">
        <title>Comparative genomics of the white-rot fungi, Phanerochaete carnosa and P. chrysosporium, to elucidate the genetic basis of the distinct wood types they colonize.</title>
        <authorList>
            <person name="Suzuki H."/>
            <person name="MacDonald J."/>
            <person name="Syed K."/>
            <person name="Salamov A."/>
            <person name="Hori C."/>
            <person name="Aerts A."/>
            <person name="Henrissat B."/>
            <person name="Wiebenga A."/>
            <person name="vanKuyk P.A."/>
            <person name="Barry K."/>
            <person name="Lindquist E."/>
            <person name="LaButti K."/>
            <person name="Lapidus A."/>
            <person name="Lucas S."/>
            <person name="Coutinho P."/>
            <person name="Gong Y."/>
            <person name="Samejima M."/>
            <person name="Mahadevan R."/>
            <person name="Abou-Zaid M."/>
            <person name="de Vries R.P."/>
            <person name="Igarashi K."/>
            <person name="Yadav J.S."/>
            <person name="Grigoriev I.V."/>
            <person name="Master E.R."/>
        </authorList>
    </citation>
    <scope>NUCLEOTIDE SEQUENCE [LARGE SCALE GENOMIC DNA]</scope>
    <source>
        <strain evidence="1 2">HHB-10118-sp</strain>
    </source>
</reference>
<keyword evidence="2" id="KW-1185">Reference proteome</keyword>
<gene>
    <name evidence="1" type="ORF">PHACADRAFT_180769</name>
</gene>
<protein>
    <recommendedName>
        <fullName evidence="3">F-box domain-containing protein</fullName>
    </recommendedName>
</protein>
<proteinExistence type="predicted"/>
<evidence type="ECO:0000313" key="1">
    <source>
        <dbReference type="EMBL" id="EKM61675.1"/>
    </source>
</evidence>
<sequence>MPCKVLRNRTSISSLPAEILEWIIYVLAAQVLGPDLWPDNGQEYARILLQITHVCRCWKHVAHASQRLWVNVFIGKQHPEFIELALKLSGTSLLDVRAIDSIDQSPNDASRHANQLASLLTEHMHRIRVLIVYPAIDEAMKKHTFPTNLDAPELRCLHLYKALSFERPAWLSLRCPNLEDLHVVGATDFATWHTIERNLCLPTLQRLEINPYSRSAETTRIPTLQDILKMLRRLPHLESLSVTVPSWVVWPDLQEEVSLPKLQDLMIFYTHPDDSNHSKLLQSLIIPYNTHLEVGWSTFQIPAGRRVPSMMHAQDLIFQSTLPTTLLAFGIIFRPHGYITMHGRTFVGQTMRDDGTGDSHDFLLETASPATVRWFGDHLPLDRVLALRLSGVRYCGDDESVLQEVYRVCEKLKNVMEIHFFSEFRQVHIERFVASMSPENGLMFPKLKALYFEKSFRLEDTSAEDGEREELHSSIRLRHTLVSAIAQRHSHGHISGTTVVWKGSVIHSSSHVEG</sequence>
<dbReference type="Proteomes" id="UP000008370">
    <property type="component" value="Unassembled WGS sequence"/>
</dbReference>
<dbReference type="OrthoDB" id="2998253at2759"/>
<dbReference type="Gene3D" id="3.80.10.10">
    <property type="entry name" value="Ribonuclease Inhibitor"/>
    <property type="match status" value="1"/>
</dbReference>
<dbReference type="AlphaFoldDB" id="K5WQC0"/>
<dbReference type="HOGENOM" id="CLU_530078_0_0_1"/>
<evidence type="ECO:0008006" key="3">
    <source>
        <dbReference type="Google" id="ProtNLM"/>
    </source>
</evidence>
<evidence type="ECO:0000313" key="2">
    <source>
        <dbReference type="Proteomes" id="UP000008370"/>
    </source>
</evidence>
<organism evidence="1 2">
    <name type="scientific">Phanerochaete carnosa (strain HHB-10118-sp)</name>
    <name type="common">White-rot fungus</name>
    <name type="synonym">Peniophora carnosa</name>
    <dbReference type="NCBI Taxonomy" id="650164"/>
    <lineage>
        <taxon>Eukaryota</taxon>
        <taxon>Fungi</taxon>
        <taxon>Dikarya</taxon>
        <taxon>Basidiomycota</taxon>
        <taxon>Agaricomycotina</taxon>
        <taxon>Agaricomycetes</taxon>
        <taxon>Polyporales</taxon>
        <taxon>Phanerochaetaceae</taxon>
        <taxon>Phanerochaete</taxon>
    </lineage>
</organism>
<dbReference type="GeneID" id="18909976"/>
<dbReference type="InParanoid" id="K5WQC0"/>
<dbReference type="EMBL" id="JH930468">
    <property type="protein sequence ID" value="EKM61675.1"/>
    <property type="molecule type" value="Genomic_DNA"/>
</dbReference>
<dbReference type="RefSeq" id="XP_007391079.1">
    <property type="nucleotide sequence ID" value="XM_007391017.1"/>
</dbReference>
<name>K5WQC0_PHACS</name>
<dbReference type="KEGG" id="pco:PHACADRAFT_180769"/>
<dbReference type="InterPro" id="IPR032675">
    <property type="entry name" value="LRR_dom_sf"/>
</dbReference>